<evidence type="ECO:0000313" key="3">
    <source>
        <dbReference type="Proteomes" id="UP001642540"/>
    </source>
</evidence>
<evidence type="ECO:0000256" key="1">
    <source>
        <dbReference type="SAM" id="MobiDB-lite"/>
    </source>
</evidence>
<evidence type="ECO:0000313" key="2">
    <source>
        <dbReference type="EMBL" id="CAL8110351.1"/>
    </source>
</evidence>
<feature type="compositionally biased region" description="Basic and acidic residues" evidence="1">
    <location>
        <begin position="20"/>
        <end position="40"/>
    </location>
</feature>
<feature type="region of interest" description="Disordered" evidence="1">
    <location>
        <begin position="20"/>
        <end position="44"/>
    </location>
</feature>
<protein>
    <submittedName>
        <fullName evidence="2">Uncharacterized protein</fullName>
    </submittedName>
</protein>
<feature type="region of interest" description="Disordered" evidence="1">
    <location>
        <begin position="306"/>
        <end position="407"/>
    </location>
</feature>
<organism evidence="2 3">
    <name type="scientific">Orchesella dallaii</name>
    <dbReference type="NCBI Taxonomy" id="48710"/>
    <lineage>
        <taxon>Eukaryota</taxon>
        <taxon>Metazoa</taxon>
        <taxon>Ecdysozoa</taxon>
        <taxon>Arthropoda</taxon>
        <taxon>Hexapoda</taxon>
        <taxon>Collembola</taxon>
        <taxon>Entomobryomorpha</taxon>
        <taxon>Entomobryoidea</taxon>
        <taxon>Orchesellidae</taxon>
        <taxon>Orchesellinae</taxon>
        <taxon>Orchesella</taxon>
    </lineage>
</organism>
<feature type="compositionally biased region" description="Low complexity" evidence="1">
    <location>
        <begin position="340"/>
        <end position="363"/>
    </location>
</feature>
<feature type="compositionally biased region" description="Polar residues" evidence="1">
    <location>
        <begin position="315"/>
        <end position="339"/>
    </location>
</feature>
<feature type="compositionally biased region" description="Polar residues" evidence="1">
    <location>
        <begin position="423"/>
        <end position="433"/>
    </location>
</feature>
<name>A0ABP1QTC3_9HEXA</name>
<gene>
    <name evidence="2" type="ORF">ODALV1_LOCUS14180</name>
</gene>
<dbReference type="Proteomes" id="UP001642540">
    <property type="component" value="Unassembled WGS sequence"/>
</dbReference>
<sequence length="433" mass="49907">MIENDNLDLELSAIAETLEDKNRKRGRSDDTLDEGKENKRSSSLNSLSERLTEIDCTQELSIFDVIRDYATDPIVKEYADKLTTLGFFPTAPSQKDDLYRVSEPLVKVTLSPFCHKEVISALMHFFRINYFKNNISDASKEEKAVVPIKAKIFMPCFQLSPEEYLKRELAIKHQTALLLQKNAYVMAKFNAELLIIRSAFRIFCEVRAQVTSVSCQQVSTQKLFEVHFLKARMEFIKTFKVKIIDWKNFENKICLVLPRWRKENLTAPESIPNFYAKDIWNRIDNGTESFKCEDVKNEYLRFINTPSPIPKPIAPSQTTENTTPVASTSKNTQQASTTANIQHSSSSQQNQKTNSNSNLLQLQPPYRKNFTFKKKGYSNIPTSQFKPQQNNPDEPPFRRNHTASKTTHRLQHKNFRGLHSPPNDVNTLIDRTN</sequence>
<reference evidence="2 3" key="1">
    <citation type="submission" date="2024-08" db="EMBL/GenBank/DDBJ databases">
        <authorList>
            <person name="Cucini C."/>
            <person name="Frati F."/>
        </authorList>
    </citation>
    <scope>NUCLEOTIDE SEQUENCE [LARGE SCALE GENOMIC DNA]</scope>
</reference>
<keyword evidence="3" id="KW-1185">Reference proteome</keyword>
<feature type="region of interest" description="Disordered" evidence="1">
    <location>
        <begin position="414"/>
        <end position="433"/>
    </location>
</feature>
<dbReference type="EMBL" id="CAXLJM020000044">
    <property type="protein sequence ID" value="CAL8110351.1"/>
    <property type="molecule type" value="Genomic_DNA"/>
</dbReference>
<comment type="caution">
    <text evidence="2">The sequence shown here is derived from an EMBL/GenBank/DDBJ whole genome shotgun (WGS) entry which is preliminary data.</text>
</comment>
<proteinExistence type="predicted"/>
<feature type="compositionally biased region" description="Polar residues" evidence="1">
    <location>
        <begin position="379"/>
        <end position="392"/>
    </location>
</feature>
<feature type="compositionally biased region" description="Basic residues" evidence="1">
    <location>
        <begin position="398"/>
        <end position="407"/>
    </location>
</feature>
<accession>A0ABP1QTC3</accession>